<evidence type="ECO:0000256" key="12">
    <source>
        <dbReference type="ARBA" id="ARBA00023157"/>
    </source>
</evidence>
<dbReference type="GO" id="GO:0050650">
    <property type="term" value="P:chondroitin sulfate proteoglycan biosynthetic process"/>
    <property type="evidence" value="ECO:0007669"/>
    <property type="project" value="TreeGrafter"/>
</dbReference>
<dbReference type="InterPro" id="IPR043538">
    <property type="entry name" value="XYLT"/>
</dbReference>
<dbReference type="PANTHER" id="PTHR46025:SF3">
    <property type="entry name" value="XYLOSYLTRANSFERASE OXT"/>
    <property type="match status" value="1"/>
</dbReference>
<sequence length="312" mass="37111">MRHAYLIIAYDKFEQLAFQLSLLDDPRNDIFIHIDKRSSFTEEDKQALLSSTQHSKVYFTPRIAVYWGHFSLVECELILYHTASQKGPYAVYHLISGADMPLRSQDAIHDFFADKSDKIFITRYNQEEAKELKLHKLVEHYHLSRRINPRNLSPVLRKILRAYQILENKLQTALKVDRLHGKREEMGFDGFSEWKSISHDVLEAILTHESWIRKQFRFTFCSDEYFFPMTLKRANLLDRIYHYEAVNDIPDEFQGNLRYINWWDGHPHEWTDSPADIAQLEKGRELGHLFSRKFNVEKYPALKDFILEKVND</sequence>
<keyword evidence="12" id="KW-1015">Disulfide bond</keyword>
<evidence type="ECO:0000313" key="18">
    <source>
        <dbReference type="Proteomes" id="UP000188946"/>
    </source>
</evidence>
<dbReference type="GO" id="GO:0015012">
    <property type="term" value="P:heparan sulfate proteoglycan biosynthetic process"/>
    <property type="evidence" value="ECO:0007669"/>
    <property type="project" value="TreeGrafter"/>
</dbReference>
<keyword evidence="8" id="KW-0735">Signal-anchor</keyword>
<evidence type="ECO:0000256" key="13">
    <source>
        <dbReference type="ARBA" id="ARBA00023180"/>
    </source>
</evidence>
<evidence type="ECO:0000313" key="16">
    <source>
        <dbReference type="EMBL" id="ONK30238.1"/>
    </source>
</evidence>
<dbReference type="Pfam" id="PF02485">
    <property type="entry name" value="Branch"/>
    <property type="match status" value="1"/>
</dbReference>
<dbReference type="GO" id="GO:0016020">
    <property type="term" value="C:membrane"/>
    <property type="evidence" value="ECO:0007669"/>
    <property type="project" value="InterPro"/>
</dbReference>
<proteinExistence type="predicted"/>
<evidence type="ECO:0000256" key="5">
    <source>
        <dbReference type="ARBA" id="ARBA00022692"/>
    </source>
</evidence>
<keyword evidence="10" id="KW-0333">Golgi apparatus</keyword>
<reference evidence="17 18" key="1">
    <citation type="submission" date="2016-12" db="EMBL/GenBank/DDBJ databases">
        <authorList>
            <person name="Gulvik C.A."/>
        </authorList>
    </citation>
    <scope>NUCLEOTIDE SEQUENCE [LARGE SCALE GENOMIC DNA]</scope>
    <source>
        <strain evidence="16 18">12-5202</strain>
        <strain evidence="15 17">12-5291</strain>
    </source>
</reference>
<keyword evidence="18" id="KW-1185">Reference proteome</keyword>
<dbReference type="GO" id="GO:0046872">
    <property type="term" value="F:metal ion binding"/>
    <property type="evidence" value="ECO:0007669"/>
    <property type="project" value="UniProtKB-KW"/>
</dbReference>
<keyword evidence="7" id="KW-0256">Endoplasmic reticulum</keyword>
<dbReference type="InterPro" id="IPR003406">
    <property type="entry name" value="Glyco_trans_14"/>
</dbReference>
<evidence type="ECO:0000256" key="10">
    <source>
        <dbReference type="ARBA" id="ARBA00023034"/>
    </source>
</evidence>
<evidence type="ECO:0000256" key="6">
    <source>
        <dbReference type="ARBA" id="ARBA00022723"/>
    </source>
</evidence>
<keyword evidence="9" id="KW-1133">Transmembrane helix</keyword>
<keyword evidence="11" id="KW-0472">Membrane</keyword>
<comment type="subcellular location">
    <subcellularLocation>
        <location evidence="2">Endoplasmic reticulum membrane</location>
        <topology evidence="2">Single-pass type II membrane protein</topology>
    </subcellularLocation>
    <subcellularLocation>
        <location evidence="1">Golgi apparatus membrane</location>
        <topology evidence="1">Single-pass type II membrane protein</topology>
    </subcellularLocation>
</comment>
<evidence type="ECO:0000256" key="9">
    <source>
        <dbReference type="ARBA" id="ARBA00022989"/>
    </source>
</evidence>
<dbReference type="PANTHER" id="PTHR46025">
    <property type="entry name" value="XYLOSYLTRANSFERASE OXT"/>
    <property type="match status" value="1"/>
</dbReference>
<keyword evidence="5" id="KW-0812">Transmembrane</keyword>
<comment type="caution">
    <text evidence="15">The sequence shown here is derived from an EMBL/GenBank/DDBJ whole genome shotgun (WGS) entry which is preliminary data.</text>
</comment>
<dbReference type="Proteomes" id="UP000188946">
    <property type="component" value="Unassembled WGS sequence"/>
</dbReference>
<keyword evidence="4" id="KW-0808">Transferase</keyword>
<protein>
    <recommendedName>
        <fullName evidence="14">Peptide O-xylosyltransferase</fullName>
    </recommendedName>
</protein>
<evidence type="ECO:0000256" key="8">
    <source>
        <dbReference type="ARBA" id="ARBA00022968"/>
    </source>
</evidence>
<evidence type="ECO:0000256" key="4">
    <source>
        <dbReference type="ARBA" id="ARBA00022679"/>
    </source>
</evidence>
<dbReference type="EMBL" id="MSPR01000005">
    <property type="protein sequence ID" value="ONK30238.1"/>
    <property type="molecule type" value="Genomic_DNA"/>
</dbReference>
<dbReference type="EMBL" id="MSPT01000005">
    <property type="protein sequence ID" value="ONK28395.1"/>
    <property type="molecule type" value="Genomic_DNA"/>
</dbReference>
<keyword evidence="6" id="KW-0479">Metal-binding</keyword>
<evidence type="ECO:0000256" key="3">
    <source>
        <dbReference type="ARBA" id="ARBA00022676"/>
    </source>
</evidence>
<gene>
    <name evidence="16" type="ORF">BVE84_03935</name>
    <name evidence="15" type="ORF">BVE86_02990</name>
</gene>
<accession>A0AB36JSD4</accession>
<dbReference type="GO" id="GO:0030158">
    <property type="term" value="F:protein xylosyltransferase activity"/>
    <property type="evidence" value="ECO:0007669"/>
    <property type="project" value="InterPro"/>
</dbReference>
<evidence type="ECO:0000313" key="15">
    <source>
        <dbReference type="EMBL" id="ONK28395.1"/>
    </source>
</evidence>
<evidence type="ECO:0000313" key="17">
    <source>
        <dbReference type="Proteomes" id="UP000188600"/>
    </source>
</evidence>
<evidence type="ECO:0000256" key="14">
    <source>
        <dbReference type="ARBA" id="ARBA00042865"/>
    </source>
</evidence>
<dbReference type="AlphaFoldDB" id="A0AB36JSD4"/>
<keyword evidence="13" id="KW-0325">Glycoprotein</keyword>
<keyword evidence="3" id="KW-0328">Glycosyltransferase</keyword>
<evidence type="ECO:0000256" key="7">
    <source>
        <dbReference type="ARBA" id="ARBA00022824"/>
    </source>
</evidence>
<dbReference type="Proteomes" id="UP000188600">
    <property type="component" value="Unassembled WGS sequence"/>
</dbReference>
<evidence type="ECO:0000256" key="1">
    <source>
        <dbReference type="ARBA" id="ARBA00004323"/>
    </source>
</evidence>
<evidence type="ECO:0000256" key="11">
    <source>
        <dbReference type="ARBA" id="ARBA00023136"/>
    </source>
</evidence>
<evidence type="ECO:0000256" key="2">
    <source>
        <dbReference type="ARBA" id="ARBA00004648"/>
    </source>
</evidence>
<organism evidence="15 17">
    <name type="scientific">Streptococcus azizii</name>
    <dbReference type="NCBI Taxonomy" id="1579424"/>
    <lineage>
        <taxon>Bacteria</taxon>
        <taxon>Bacillati</taxon>
        <taxon>Bacillota</taxon>
        <taxon>Bacilli</taxon>
        <taxon>Lactobacillales</taxon>
        <taxon>Streptococcaceae</taxon>
        <taxon>Streptococcus</taxon>
    </lineage>
</organism>
<name>A0AB36JSD4_9STRE</name>